<gene>
    <name evidence="1" type="primary">AVEN_27500_2</name>
    <name evidence="1" type="ORF">NPIL_506901</name>
</gene>
<dbReference type="Proteomes" id="UP000887013">
    <property type="component" value="Unassembled WGS sequence"/>
</dbReference>
<comment type="caution">
    <text evidence="1">The sequence shown here is derived from an EMBL/GenBank/DDBJ whole genome shotgun (WGS) entry which is preliminary data.</text>
</comment>
<organism evidence="1 2">
    <name type="scientific">Nephila pilipes</name>
    <name type="common">Giant wood spider</name>
    <name type="synonym">Nephila maculata</name>
    <dbReference type="NCBI Taxonomy" id="299642"/>
    <lineage>
        <taxon>Eukaryota</taxon>
        <taxon>Metazoa</taxon>
        <taxon>Ecdysozoa</taxon>
        <taxon>Arthropoda</taxon>
        <taxon>Chelicerata</taxon>
        <taxon>Arachnida</taxon>
        <taxon>Araneae</taxon>
        <taxon>Araneomorphae</taxon>
        <taxon>Entelegynae</taxon>
        <taxon>Araneoidea</taxon>
        <taxon>Nephilidae</taxon>
        <taxon>Nephila</taxon>
    </lineage>
</organism>
<protein>
    <submittedName>
        <fullName evidence="1">Uncharacterized protein</fullName>
    </submittedName>
</protein>
<reference evidence="1" key="1">
    <citation type="submission" date="2020-08" db="EMBL/GenBank/DDBJ databases">
        <title>Multicomponent nature underlies the extraordinary mechanical properties of spider dragline silk.</title>
        <authorList>
            <person name="Kono N."/>
            <person name="Nakamura H."/>
            <person name="Mori M."/>
            <person name="Yoshida Y."/>
            <person name="Ohtoshi R."/>
            <person name="Malay A.D."/>
            <person name="Moran D.A.P."/>
            <person name="Tomita M."/>
            <person name="Numata K."/>
            <person name="Arakawa K."/>
        </authorList>
    </citation>
    <scope>NUCLEOTIDE SEQUENCE</scope>
</reference>
<name>A0A8X6Q2L1_NEPPI</name>
<accession>A0A8X6Q2L1</accession>
<dbReference type="OrthoDB" id="6435773at2759"/>
<dbReference type="AlphaFoldDB" id="A0A8X6Q2L1"/>
<evidence type="ECO:0000313" key="2">
    <source>
        <dbReference type="Proteomes" id="UP000887013"/>
    </source>
</evidence>
<proteinExistence type="predicted"/>
<dbReference type="EMBL" id="BMAW01076788">
    <property type="protein sequence ID" value="GFU03106.1"/>
    <property type="molecule type" value="Genomic_DNA"/>
</dbReference>
<keyword evidence="2" id="KW-1185">Reference proteome</keyword>
<sequence length="158" mass="18397">MAANFGYHNSYHVIRNFFKPYELSSRGSSLLENDSLEDSDRNDGALCVVRKCNGEIERLTEEDIPIDHIQQQFISAAEKYIKDMDLITRKEKALLVEIKETLPQETKRVLCVVKDSMQLMHAKYAKQLDGKLNELTAVLTRVEHLHEEILDFKQWEDE</sequence>
<evidence type="ECO:0000313" key="1">
    <source>
        <dbReference type="EMBL" id="GFU03106.1"/>
    </source>
</evidence>